<dbReference type="PROSITE" id="PS50125">
    <property type="entry name" value="GUANYLATE_CYCLASE_2"/>
    <property type="match status" value="1"/>
</dbReference>
<proteinExistence type="inferred from homology"/>
<protein>
    <recommendedName>
        <fullName evidence="3">Guanylate cyclase domain-containing protein</fullName>
    </recommendedName>
</protein>
<organism evidence="4 5">
    <name type="scientific">Mycobacterium cookii</name>
    <dbReference type="NCBI Taxonomy" id="1775"/>
    <lineage>
        <taxon>Bacteria</taxon>
        <taxon>Bacillati</taxon>
        <taxon>Actinomycetota</taxon>
        <taxon>Actinomycetes</taxon>
        <taxon>Mycobacteriales</taxon>
        <taxon>Mycobacteriaceae</taxon>
        <taxon>Mycobacterium</taxon>
    </lineage>
</organism>
<dbReference type="Proteomes" id="UP000465866">
    <property type="component" value="Chromosome"/>
</dbReference>
<sequence>MTSSELLGAAAALELGGIIALAVLLIVSRRQLKNTRIQLERKKRLETGRRRRRRGVAPLAIRTAFKTADSLISKGIGATVRNSVEELAGWAQVERPDLARLTADGDVVVAFSDIEDSTLRNETLGDRGWLKILERHNRLVQKHVADHGGHVIKSQGDGFMIAFADAGQAVRCAVEIQQALDDADRWEGIKVRIGMHLGPSVRRGDDLFGRNVALAARITGQADGGEILVSESVREAVDGASGIEFSEPREAELKGFQGTYSLYPVDVAA</sequence>
<keyword evidence="2" id="KW-0812">Transmembrane</keyword>
<dbReference type="RefSeq" id="WP_163777785.1">
    <property type="nucleotide sequence ID" value="NZ_AP022569.1"/>
</dbReference>
<dbReference type="SUPFAM" id="SSF55073">
    <property type="entry name" value="Nucleotide cyclase"/>
    <property type="match status" value="1"/>
</dbReference>
<dbReference type="AlphaFoldDB" id="A0A7I7L0K5"/>
<dbReference type="GO" id="GO:0035556">
    <property type="term" value="P:intracellular signal transduction"/>
    <property type="evidence" value="ECO:0007669"/>
    <property type="project" value="InterPro"/>
</dbReference>
<dbReference type="Gene3D" id="3.30.70.1230">
    <property type="entry name" value="Nucleotide cyclase"/>
    <property type="match status" value="1"/>
</dbReference>
<feature type="domain" description="Guanylate cyclase" evidence="3">
    <location>
        <begin position="108"/>
        <end position="219"/>
    </location>
</feature>
<dbReference type="PANTHER" id="PTHR43081">
    <property type="entry name" value="ADENYLATE CYCLASE, TERMINAL-DIFFERENTIATION SPECIFIC-RELATED"/>
    <property type="match status" value="1"/>
</dbReference>
<dbReference type="KEGG" id="mcoo:MCOO_32930"/>
<gene>
    <name evidence="4" type="ORF">MCOO_32930</name>
</gene>
<evidence type="ECO:0000256" key="1">
    <source>
        <dbReference type="ARBA" id="ARBA00005381"/>
    </source>
</evidence>
<dbReference type="PANTHER" id="PTHR43081:SF1">
    <property type="entry name" value="ADENYLATE CYCLASE, TERMINAL-DIFFERENTIATION SPECIFIC"/>
    <property type="match status" value="1"/>
</dbReference>
<dbReference type="GO" id="GO:0009190">
    <property type="term" value="P:cyclic nucleotide biosynthetic process"/>
    <property type="evidence" value="ECO:0007669"/>
    <property type="project" value="InterPro"/>
</dbReference>
<dbReference type="CDD" id="cd07302">
    <property type="entry name" value="CHD"/>
    <property type="match status" value="1"/>
</dbReference>
<dbReference type="InterPro" id="IPR001054">
    <property type="entry name" value="A/G_cyclase"/>
</dbReference>
<dbReference type="InterPro" id="IPR029787">
    <property type="entry name" value="Nucleotide_cyclase"/>
</dbReference>
<keyword evidence="2" id="KW-0472">Membrane</keyword>
<feature type="transmembrane region" description="Helical" evidence="2">
    <location>
        <begin position="6"/>
        <end position="27"/>
    </location>
</feature>
<dbReference type="EMBL" id="AP022569">
    <property type="protein sequence ID" value="BBX47278.1"/>
    <property type="molecule type" value="Genomic_DNA"/>
</dbReference>
<evidence type="ECO:0000256" key="2">
    <source>
        <dbReference type="SAM" id="Phobius"/>
    </source>
</evidence>
<dbReference type="SMART" id="SM00044">
    <property type="entry name" value="CYCc"/>
    <property type="match status" value="1"/>
</dbReference>
<dbReference type="GO" id="GO:0004016">
    <property type="term" value="F:adenylate cyclase activity"/>
    <property type="evidence" value="ECO:0007669"/>
    <property type="project" value="UniProtKB-ARBA"/>
</dbReference>
<comment type="similarity">
    <text evidence="1">Belongs to the adenylyl cyclase class-3 family.</text>
</comment>
<keyword evidence="2" id="KW-1133">Transmembrane helix</keyword>
<keyword evidence="5" id="KW-1185">Reference proteome</keyword>
<dbReference type="InterPro" id="IPR050697">
    <property type="entry name" value="Adenylyl/Guanylyl_Cyclase_3/4"/>
</dbReference>
<name>A0A7I7L0K5_9MYCO</name>
<evidence type="ECO:0000313" key="5">
    <source>
        <dbReference type="Proteomes" id="UP000465866"/>
    </source>
</evidence>
<evidence type="ECO:0000313" key="4">
    <source>
        <dbReference type="EMBL" id="BBX47278.1"/>
    </source>
</evidence>
<evidence type="ECO:0000259" key="3">
    <source>
        <dbReference type="PROSITE" id="PS50125"/>
    </source>
</evidence>
<reference evidence="4 5" key="1">
    <citation type="journal article" date="2019" name="Emerg. Microbes Infect.">
        <title>Comprehensive subspecies identification of 175 nontuberculous mycobacteria species based on 7547 genomic profiles.</title>
        <authorList>
            <person name="Matsumoto Y."/>
            <person name="Kinjo T."/>
            <person name="Motooka D."/>
            <person name="Nabeya D."/>
            <person name="Jung N."/>
            <person name="Uechi K."/>
            <person name="Horii T."/>
            <person name="Iida T."/>
            <person name="Fujita J."/>
            <person name="Nakamura S."/>
        </authorList>
    </citation>
    <scope>NUCLEOTIDE SEQUENCE [LARGE SCALE GENOMIC DNA]</scope>
    <source>
        <strain evidence="4 5">JCM 12404</strain>
    </source>
</reference>
<accession>A0A7I7L0K5</accession>
<dbReference type="Pfam" id="PF00211">
    <property type="entry name" value="Guanylate_cyc"/>
    <property type="match status" value="1"/>
</dbReference>